<dbReference type="Proteomes" id="UP000093199">
    <property type="component" value="Unassembled WGS sequence"/>
</dbReference>
<keyword evidence="4" id="KW-1185">Reference proteome</keyword>
<reference evidence="3 4" key="1">
    <citation type="submission" date="2016-07" db="EMBL/GenBank/DDBJ databases">
        <title>Caryophanon tenue genome sequencing.</title>
        <authorList>
            <person name="Verma A."/>
            <person name="Pal Y."/>
            <person name="Krishnamurthi S."/>
        </authorList>
    </citation>
    <scope>NUCLEOTIDE SEQUENCE [LARGE SCALE GENOMIC DNA]</scope>
    <source>
        <strain evidence="3 4">DSM 14152</strain>
    </source>
</reference>
<evidence type="ECO:0000259" key="2">
    <source>
        <dbReference type="Pfam" id="PF25842"/>
    </source>
</evidence>
<gene>
    <name evidence="3" type="ORF">A6M13_12485</name>
</gene>
<dbReference type="InterPro" id="IPR058653">
    <property type="entry name" value="NfeD2_TM"/>
</dbReference>
<dbReference type="STRING" id="33978.A6M13_12485"/>
<keyword evidence="1" id="KW-1133">Transmembrane helix</keyword>
<evidence type="ECO:0000256" key="1">
    <source>
        <dbReference type="SAM" id="Phobius"/>
    </source>
</evidence>
<protein>
    <recommendedName>
        <fullName evidence="2">Membrane protein NfeD2 N-terminal transmembrane domain-containing protein</fullName>
    </recommendedName>
</protein>
<keyword evidence="1" id="KW-0812">Transmembrane</keyword>
<dbReference type="EMBL" id="MASJ01000008">
    <property type="protein sequence ID" value="OCS86768.1"/>
    <property type="molecule type" value="Genomic_DNA"/>
</dbReference>
<comment type="caution">
    <text evidence="3">The sequence shown here is derived from an EMBL/GenBank/DDBJ whole genome shotgun (WGS) entry which is preliminary data.</text>
</comment>
<evidence type="ECO:0000313" key="4">
    <source>
        <dbReference type="Proteomes" id="UP000093199"/>
    </source>
</evidence>
<dbReference type="AlphaFoldDB" id="A0A1C0YHV5"/>
<proteinExistence type="predicted"/>
<feature type="transmembrane region" description="Helical" evidence="1">
    <location>
        <begin position="41"/>
        <end position="61"/>
    </location>
</feature>
<feature type="transmembrane region" description="Helical" evidence="1">
    <location>
        <begin position="6"/>
        <end position="29"/>
    </location>
</feature>
<organism evidence="3 4">
    <name type="scientific">Caryophanon tenue</name>
    <dbReference type="NCBI Taxonomy" id="33978"/>
    <lineage>
        <taxon>Bacteria</taxon>
        <taxon>Bacillati</taxon>
        <taxon>Bacillota</taxon>
        <taxon>Bacilli</taxon>
        <taxon>Bacillales</taxon>
        <taxon>Caryophanaceae</taxon>
        <taxon>Caryophanon</taxon>
    </lineage>
</organism>
<accession>A0A1C0YHV5</accession>
<dbReference type="Pfam" id="PF25842">
    <property type="entry name" value="NfeD_TM"/>
    <property type="match status" value="1"/>
</dbReference>
<name>A0A1C0YHV5_9BACL</name>
<sequence>MVLGYPMTTVYMTVLIVAGLLTLLYLILADAIDGALDSIPFFDLAVLLPLITITAAIGYTLETFTSWQHTLIFILALIGASIATALLYYFLFVPLRKSDVSLAYTDASLEGQIARVLTPIPVDGYGEILIEGVSGNISKRAQSYTNRAIPFEAIVIIIEVQDGVAYVAERHT</sequence>
<keyword evidence="1" id="KW-0472">Membrane</keyword>
<dbReference type="Gene3D" id="2.40.50.140">
    <property type="entry name" value="Nucleic acid-binding proteins"/>
    <property type="match status" value="1"/>
</dbReference>
<dbReference type="RefSeq" id="WP_066544397.1">
    <property type="nucleotide sequence ID" value="NZ_MASJ01000008.1"/>
</dbReference>
<evidence type="ECO:0000313" key="3">
    <source>
        <dbReference type="EMBL" id="OCS86768.1"/>
    </source>
</evidence>
<feature type="domain" description="Membrane protein NfeD2 N-terminal transmembrane" evidence="2">
    <location>
        <begin position="1"/>
        <end position="99"/>
    </location>
</feature>
<dbReference type="InterPro" id="IPR012340">
    <property type="entry name" value="NA-bd_OB-fold"/>
</dbReference>
<feature type="transmembrane region" description="Helical" evidence="1">
    <location>
        <begin position="67"/>
        <end position="91"/>
    </location>
</feature>
<dbReference type="OrthoDB" id="1683445at2"/>